<dbReference type="GO" id="GO:0005975">
    <property type="term" value="P:carbohydrate metabolic process"/>
    <property type="evidence" value="ECO:0007669"/>
    <property type="project" value="InterPro"/>
</dbReference>
<dbReference type="InterPro" id="IPR013785">
    <property type="entry name" value="Aldolase_TIM"/>
</dbReference>
<accession>A0A7V5HYC6</accession>
<dbReference type="GO" id="GO:0008270">
    <property type="term" value="F:zinc ion binding"/>
    <property type="evidence" value="ECO:0007669"/>
    <property type="project" value="InterPro"/>
</dbReference>
<name>A0A7V5HYC6_UNCAE</name>
<reference evidence="1" key="1">
    <citation type="journal article" date="2020" name="mSystems">
        <title>Genome- and Community-Level Interaction Insights into Carbon Utilization and Element Cycling Functions of Hydrothermarchaeota in Hydrothermal Sediment.</title>
        <authorList>
            <person name="Zhou Z."/>
            <person name="Liu Y."/>
            <person name="Xu W."/>
            <person name="Pan J."/>
            <person name="Luo Z.H."/>
            <person name="Li M."/>
        </authorList>
    </citation>
    <scope>NUCLEOTIDE SEQUENCE [LARGE SCALE GENOMIC DNA]</scope>
    <source>
        <strain evidence="1">HyVt-92</strain>
    </source>
</reference>
<gene>
    <name evidence="1" type="ORF">ENL39_01770</name>
</gene>
<proteinExistence type="predicted"/>
<dbReference type="InterPro" id="IPR000771">
    <property type="entry name" value="FBA_II"/>
</dbReference>
<dbReference type="Gene3D" id="3.20.20.70">
    <property type="entry name" value="Aldolase class I"/>
    <property type="match status" value="1"/>
</dbReference>
<organism evidence="1">
    <name type="scientific">Aerophobetes bacterium</name>
    <dbReference type="NCBI Taxonomy" id="2030807"/>
    <lineage>
        <taxon>Bacteria</taxon>
        <taxon>Candidatus Aerophobota</taxon>
    </lineage>
</organism>
<dbReference type="GO" id="GO:0016832">
    <property type="term" value="F:aldehyde-lyase activity"/>
    <property type="evidence" value="ECO:0007669"/>
    <property type="project" value="InterPro"/>
</dbReference>
<protein>
    <submittedName>
        <fullName evidence="1">Uncharacterized protein</fullName>
    </submittedName>
</protein>
<dbReference type="SUPFAM" id="SSF51569">
    <property type="entry name" value="Aldolase"/>
    <property type="match status" value="1"/>
</dbReference>
<evidence type="ECO:0000313" key="1">
    <source>
        <dbReference type="EMBL" id="HHF98198.1"/>
    </source>
</evidence>
<dbReference type="EMBL" id="DRTT01000054">
    <property type="protein sequence ID" value="HHF98198.1"/>
    <property type="molecule type" value="Genomic_DNA"/>
</dbReference>
<comment type="caution">
    <text evidence="1">The sequence shown here is derived from an EMBL/GenBank/DDBJ whole genome shotgun (WGS) entry which is preliminary data.</text>
</comment>
<dbReference type="AlphaFoldDB" id="A0A7V5HYC6"/>
<dbReference type="Pfam" id="PF01116">
    <property type="entry name" value="F_bP_aldolase"/>
    <property type="match status" value="1"/>
</dbReference>
<sequence>MPLRTGRELKKVFQEVCPFEADGKLKPEEERVTLLASNVNIPFEVQMSAFVQASVVGEGSPQIIQVSYNAAKIAGRDPKKTPFYKGVERKSNLRPAVVGAARARRMLEEFVEDFGAEMIFLSLDHFTAPPFDPDLYSSPQGSGGLDHFTAKARIEEAIETMKPLYGKEVDISKDLFNAYVNYLCSDAVGGYRKDFLGAVYVSNPAWSMIDTGELPPVLNFALSRDLVDAVRKEIDNQDTIIEAEIASTGTSGEEIEHKKLSGEELERYKDKVVLFVKFVGAEGVSYDIGMKHAAKKGEKHEPDVERLETVQRGLFLELGENIPFAQHGGTGAARVIKGLVGKDNINTQYLVDAANFFADHYEKNKEAIRGGVKSACGTGIYLNMVIVQAERAVSKLKETGSFGLVPRLLKVLK</sequence>
<dbReference type="Proteomes" id="UP000886070">
    <property type="component" value="Unassembled WGS sequence"/>
</dbReference>